<dbReference type="GO" id="GO:1990281">
    <property type="term" value="C:efflux pump complex"/>
    <property type="evidence" value="ECO:0007669"/>
    <property type="project" value="TreeGrafter"/>
</dbReference>
<evidence type="ECO:0000313" key="9">
    <source>
        <dbReference type="EMBL" id="BAM07444.1"/>
    </source>
</evidence>
<gene>
    <name evidence="9" type="ordered locus">LFE_1765</name>
</gene>
<dbReference type="EMBL" id="AP012342">
    <property type="protein sequence ID" value="BAM07444.1"/>
    <property type="molecule type" value="Genomic_DNA"/>
</dbReference>
<dbReference type="InterPro" id="IPR003423">
    <property type="entry name" value="OMP_efflux"/>
</dbReference>
<dbReference type="Pfam" id="PF02321">
    <property type="entry name" value="OEP"/>
    <property type="match status" value="2"/>
</dbReference>
<dbReference type="Proteomes" id="UP000007382">
    <property type="component" value="Chromosome"/>
</dbReference>
<evidence type="ECO:0000256" key="5">
    <source>
        <dbReference type="ARBA" id="ARBA00022692"/>
    </source>
</evidence>
<keyword evidence="7" id="KW-0998">Cell outer membrane</keyword>
<dbReference type="AlphaFoldDB" id="I0IQ95"/>
<dbReference type="PANTHER" id="PTHR30026:SF20">
    <property type="entry name" value="OUTER MEMBRANE PROTEIN TOLC"/>
    <property type="match status" value="1"/>
</dbReference>
<dbReference type="RefSeq" id="WP_014449928.1">
    <property type="nucleotide sequence ID" value="NC_017094.1"/>
</dbReference>
<dbReference type="eggNOG" id="COG1538">
    <property type="taxonomic scope" value="Bacteria"/>
</dbReference>
<dbReference type="PANTHER" id="PTHR30026">
    <property type="entry name" value="OUTER MEMBRANE PROTEIN TOLC"/>
    <property type="match status" value="1"/>
</dbReference>
<dbReference type="GO" id="GO:0015288">
    <property type="term" value="F:porin activity"/>
    <property type="evidence" value="ECO:0007669"/>
    <property type="project" value="TreeGrafter"/>
</dbReference>
<keyword evidence="10" id="KW-1185">Reference proteome</keyword>
<protein>
    <submittedName>
        <fullName evidence="9">Putative outer membrane efflux protein</fullName>
    </submittedName>
</protein>
<name>I0IQ95_LEPFC</name>
<reference evidence="10" key="2">
    <citation type="submission" date="2012-03" db="EMBL/GenBank/DDBJ databases">
        <title>The complete genome sequence of the pioneer microbe on fresh volcanic deposit, Leptospirillum ferrooxidans strain C2-3.</title>
        <authorList>
            <person name="Fujimura R."/>
            <person name="Sato Y."/>
            <person name="Nishizawa T."/>
            <person name="Nanba K."/>
            <person name="Oshima K."/>
            <person name="Hattori M."/>
            <person name="Kamijo T."/>
            <person name="Ohta H."/>
        </authorList>
    </citation>
    <scope>NUCLEOTIDE SEQUENCE [LARGE SCALE GENOMIC DNA]</scope>
    <source>
        <strain evidence="10">C2-3</strain>
    </source>
</reference>
<evidence type="ECO:0000256" key="1">
    <source>
        <dbReference type="ARBA" id="ARBA00004442"/>
    </source>
</evidence>
<dbReference type="KEGG" id="lfc:LFE_1765"/>
<dbReference type="PATRIC" id="fig|1162668.3.peg.2099"/>
<dbReference type="SUPFAM" id="SSF56954">
    <property type="entry name" value="Outer membrane efflux proteins (OEP)"/>
    <property type="match status" value="1"/>
</dbReference>
<dbReference type="OrthoDB" id="9813458at2"/>
<evidence type="ECO:0000256" key="2">
    <source>
        <dbReference type="ARBA" id="ARBA00007613"/>
    </source>
</evidence>
<organism evidence="9 10">
    <name type="scientific">Leptospirillum ferrooxidans (strain C2-3)</name>
    <dbReference type="NCBI Taxonomy" id="1162668"/>
    <lineage>
        <taxon>Bacteria</taxon>
        <taxon>Pseudomonadati</taxon>
        <taxon>Nitrospirota</taxon>
        <taxon>Nitrospiria</taxon>
        <taxon>Nitrospirales</taxon>
        <taxon>Nitrospiraceae</taxon>
        <taxon>Leptospirillum</taxon>
    </lineage>
</organism>
<keyword evidence="6" id="KW-0472">Membrane</keyword>
<reference evidence="9 10" key="1">
    <citation type="journal article" date="2012" name="J. Bacteriol.">
        <title>Complete Genome Sequence of Leptospirillum ferrooxidans Strain C2-3, Isolated from a Fresh Volcanic Ash Deposit on the Island of Miyake, Japan.</title>
        <authorList>
            <person name="Fujimura R."/>
            <person name="Sato Y."/>
            <person name="Nishizawa T."/>
            <person name="Oshima K."/>
            <person name="Kim S.-W."/>
            <person name="Hattori M."/>
            <person name="Kamijo T."/>
            <person name="Ohta H."/>
        </authorList>
    </citation>
    <scope>NUCLEOTIDE SEQUENCE [LARGE SCALE GENOMIC DNA]</scope>
    <source>
        <strain evidence="9 10">C2-3</strain>
    </source>
</reference>
<keyword evidence="8" id="KW-0175">Coiled coil</keyword>
<evidence type="ECO:0000313" key="10">
    <source>
        <dbReference type="Proteomes" id="UP000007382"/>
    </source>
</evidence>
<feature type="coiled-coil region" evidence="8">
    <location>
        <begin position="368"/>
        <end position="395"/>
    </location>
</feature>
<evidence type="ECO:0000256" key="6">
    <source>
        <dbReference type="ARBA" id="ARBA00023136"/>
    </source>
</evidence>
<proteinExistence type="inferred from homology"/>
<evidence type="ECO:0000256" key="4">
    <source>
        <dbReference type="ARBA" id="ARBA00022452"/>
    </source>
</evidence>
<dbReference type="Gene3D" id="1.20.1600.10">
    <property type="entry name" value="Outer membrane efflux proteins (OEP)"/>
    <property type="match status" value="1"/>
</dbReference>
<dbReference type="STRING" id="1162668.LFE_1765"/>
<dbReference type="GO" id="GO:0015562">
    <property type="term" value="F:efflux transmembrane transporter activity"/>
    <property type="evidence" value="ECO:0007669"/>
    <property type="project" value="InterPro"/>
</dbReference>
<sequence>MESCFRKTISAVAFFCVLVKAVFPFGTSLAPAFGSDEMVSLVEAVQESLSNRPDLKAEIYRVKSAKERIGASKSNYYPQLSASFETIYGNSFFGFFLFPGYNYADLNLLTVTLSQTIYDFGRTGSLVSQSRWAFELEKSREAEIYQETIRAAETDYFNLLSSQHQVLADKENLADAEEQLARAKYRFNAGTGIILDVTRAQVNVESDKLQLIRDKDAARSIGIDLAEVMGRSKSERLVAGDVFVDPNKGTSPDFQADLIQAMKHRPEMIEAMDQVRMSQSALKNAKSQNYPSVTGLFQSFTATMPQGSLPIPYAPNNTPYSTVNLGGVVNIPIFEGGLMMHQISQAHYDLSSSIESRRSVRLKVITDLKKAILEIRDATQRLVEARTERMNAEKNESLVAEAYRVGSVHSVDVMDAQAALRQARESVIQARYQLMVGYLDFQYARGTLSTQNLFSSQK</sequence>
<keyword evidence="4" id="KW-1134">Transmembrane beta strand</keyword>
<evidence type="ECO:0000256" key="7">
    <source>
        <dbReference type="ARBA" id="ARBA00023237"/>
    </source>
</evidence>
<comment type="similarity">
    <text evidence="2">Belongs to the outer membrane factor (OMF) (TC 1.B.17) family.</text>
</comment>
<dbReference type="HOGENOM" id="CLU_012817_0_3_0"/>
<evidence type="ECO:0000256" key="8">
    <source>
        <dbReference type="SAM" id="Coils"/>
    </source>
</evidence>
<keyword evidence="3" id="KW-0813">Transport</keyword>
<dbReference type="PIRSF" id="PIRSF001892">
    <property type="entry name" value="CyaE"/>
    <property type="match status" value="1"/>
</dbReference>
<dbReference type="InterPro" id="IPR051906">
    <property type="entry name" value="TolC-like"/>
</dbReference>
<accession>I0IQ95</accession>
<comment type="subcellular location">
    <subcellularLocation>
        <location evidence="1">Cell outer membrane</location>
    </subcellularLocation>
</comment>
<dbReference type="GO" id="GO:0009279">
    <property type="term" value="C:cell outer membrane"/>
    <property type="evidence" value="ECO:0007669"/>
    <property type="project" value="UniProtKB-SubCell"/>
</dbReference>
<dbReference type="InterPro" id="IPR028351">
    <property type="entry name" value="CyaE"/>
</dbReference>
<evidence type="ECO:0000256" key="3">
    <source>
        <dbReference type="ARBA" id="ARBA00022448"/>
    </source>
</evidence>
<keyword evidence="5" id="KW-0812">Transmembrane</keyword>